<dbReference type="EMBL" id="JAVLVU010000001">
    <property type="protein sequence ID" value="MDT3402311.1"/>
    <property type="molecule type" value="Genomic_DNA"/>
</dbReference>
<evidence type="ECO:0000256" key="1">
    <source>
        <dbReference type="ARBA" id="ARBA00006484"/>
    </source>
</evidence>
<protein>
    <submittedName>
        <fullName evidence="4">Short-subunit dehydrogenase</fullName>
    </submittedName>
</protein>
<keyword evidence="2" id="KW-0560">Oxidoreductase</keyword>
<comment type="similarity">
    <text evidence="1 3">Belongs to the short-chain dehydrogenases/reductases (SDR) family.</text>
</comment>
<dbReference type="Pfam" id="PF00106">
    <property type="entry name" value="adh_short"/>
    <property type="match status" value="1"/>
</dbReference>
<keyword evidence="5" id="KW-1185">Reference proteome</keyword>
<organism evidence="4 5">
    <name type="scientific">Mucilaginibacter terrae</name>
    <dbReference type="NCBI Taxonomy" id="1955052"/>
    <lineage>
        <taxon>Bacteria</taxon>
        <taxon>Pseudomonadati</taxon>
        <taxon>Bacteroidota</taxon>
        <taxon>Sphingobacteriia</taxon>
        <taxon>Sphingobacteriales</taxon>
        <taxon>Sphingobacteriaceae</taxon>
        <taxon>Mucilaginibacter</taxon>
    </lineage>
</organism>
<dbReference type="PRINTS" id="PR00080">
    <property type="entry name" value="SDRFAMILY"/>
</dbReference>
<accession>A0ABU3GRW3</accession>
<reference evidence="5" key="1">
    <citation type="submission" date="2023-07" db="EMBL/GenBank/DDBJ databases">
        <title>Functional and genomic diversity of the sorghum phyllosphere microbiome.</title>
        <authorList>
            <person name="Shade A."/>
        </authorList>
    </citation>
    <scope>NUCLEOTIDE SEQUENCE [LARGE SCALE GENOMIC DNA]</scope>
    <source>
        <strain evidence="5">SORGH_AS_0422</strain>
    </source>
</reference>
<name>A0ABU3GRW3_9SPHI</name>
<sequence length="276" mass="30062">MSKVVLVTGSSSGIGKETAKIFAEQGWNVIATMRDPAKDTELAGIANVYLARLDVQERKSIGSAIAQGIERFGRIDVLINNAGYGQFGVFEGTGDAQIKQQFDVNVIGVMNTIKAILPHFRENRAGTILNVSSGAGKFTLPLISLYAASKFALEGFSEALSHELDGLNIKVKIIEPGGTATNFSAVSNDALSETVKIDDYDPFVNAAGKMFQDMRNFSLVTARSVAELIYEAATDGTDTLRYSIGNDDFNARMNARKELDDQEYVNFIRSGYRKYL</sequence>
<evidence type="ECO:0000256" key="2">
    <source>
        <dbReference type="ARBA" id="ARBA00023002"/>
    </source>
</evidence>
<evidence type="ECO:0000313" key="4">
    <source>
        <dbReference type="EMBL" id="MDT3402311.1"/>
    </source>
</evidence>
<dbReference type="PROSITE" id="PS00061">
    <property type="entry name" value="ADH_SHORT"/>
    <property type="match status" value="1"/>
</dbReference>
<dbReference type="Gene3D" id="3.40.50.720">
    <property type="entry name" value="NAD(P)-binding Rossmann-like Domain"/>
    <property type="match status" value="1"/>
</dbReference>
<dbReference type="PANTHER" id="PTHR43976">
    <property type="entry name" value="SHORT CHAIN DEHYDROGENASE"/>
    <property type="match status" value="1"/>
</dbReference>
<comment type="caution">
    <text evidence="4">The sequence shown here is derived from an EMBL/GenBank/DDBJ whole genome shotgun (WGS) entry which is preliminary data.</text>
</comment>
<dbReference type="PRINTS" id="PR00081">
    <property type="entry name" value="GDHRDH"/>
</dbReference>
<proteinExistence type="inferred from homology"/>
<evidence type="ECO:0000256" key="3">
    <source>
        <dbReference type="RuleBase" id="RU000363"/>
    </source>
</evidence>
<dbReference type="InterPro" id="IPR020904">
    <property type="entry name" value="Sc_DH/Rdtase_CS"/>
</dbReference>
<dbReference type="SUPFAM" id="SSF51735">
    <property type="entry name" value="NAD(P)-binding Rossmann-fold domains"/>
    <property type="match status" value="1"/>
</dbReference>
<dbReference type="InterPro" id="IPR036291">
    <property type="entry name" value="NAD(P)-bd_dom_sf"/>
</dbReference>
<dbReference type="CDD" id="cd05374">
    <property type="entry name" value="17beta-HSD-like_SDR_c"/>
    <property type="match status" value="1"/>
</dbReference>
<dbReference type="InterPro" id="IPR051911">
    <property type="entry name" value="SDR_oxidoreductase"/>
</dbReference>
<gene>
    <name evidence="4" type="ORF">QE417_001383</name>
</gene>
<dbReference type="Proteomes" id="UP001258315">
    <property type="component" value="Unassembled WGS sequence"/>
</dbReference>
<dbReference type="RefSeq" id="WP_311948670.1">
    <property type="nucleotide sequence ID" value="NZ_JAVLVU010000001.1"/>
</dbReference>
<dbReference type="PANTHER" id="PTHR43976:SF16">
    <property type="entry name" value="SHORT-CHAIN DEHYDROGENASE_REDUCTASE FAMILY PROTEIN"/>
    <property type="match status" value="1"/>
</dbReference>
<evidence type="ECO:0000313" key="5">
    <source>
        <dbReference type="Proteomes" id="UP001258315"/>
    </source>
</evidence>
<dbReference type="InterPro" id="IPR002347">
    <property type="entry name" value="SDR_fam"/>
</dbReference>